<evidence type="ECO:0000256" key="1">
    <source>
        <dbReference type="SAM" id="Phobius"/>
    </source>
</evidence>
<name>A0A346Y4Q7_9ACTN</name>
<sequence>MSEPTSSQPLMIDVRGPRFSAALTFVVLATAYLTQSAAVLSVQVAVFAVAAIAGLRWSPYGNVFRFVKRRFDLGPPPETEPEAGPRFSQVMGLIFSGAGLAAVLAGATALGWGLVLVVVALSGLLAATGICVGCEMYAVGQRLRGGTA</sequence>
<evidence type="ECO:0000313" key="3">
    <source>
        <dbReference type="EMBL" id="AXV09454.1"/>
    </source>
</evidence>
<dbReference type="KEGG" id="euz:DVS28_a4793"/>
<reference evidence="3 4" key="1">
    <citation type="submission" date="2018-09" db="EMBL/GenBank/DDBJ databases">
        <title>Complete genome sequence of Euzebya sp. DY32-46 isolated from seawater of Pacific Ocean.</title>
        <authorList>
            <person name="Xu L."/>
            <person name="Wu Y.-H."/>
            <person name="Xu X.-W."/>
        </authorList>
    </citation>
    <scope>NUCLEOTIDE SEQUENCE [LARGE SCALE GENOMIC DNA]</scope>
    <source>
        <strain evidence="3 4">DY32-46</strain>
    </source>
</reference>
<organism evidence="3 4">
    <name type="scientific">Euzebya pacifica</name>
    <dbReference type="NCBI Taxonomy" id="1608957"/>
    <lineage>
        <taxon>Bacteria</taxon>
        <taxon>Bacillati</taxon>
        <taxon>Actinomycetota</taxon>
        <taxon>Nitriliruptoria</taxon>
        <taxon>Euzebyales</taxon>
    </lineage>
</organism>
<dbReference type="Pfam" id="PF14340">
    <property type="entry name" value="DUF4395"/>
    <property type="match status" value="1"/>
</dbReference>
<dbReference type="Proteomes" id="UP000264006">
    <property type="component" value="Chromosome"/>
</dbReference>
<evidence type="ECO:0000313" key="4">
    <source>
        <dbReference type="Proteomes" id="UP000264006"/>
    </source>
</evidence>
<evidence type="ECO:0000259" key="2">
    <source>
        <dbReference type="Pfam" id="PF14340"/>
    </source>
</evidence>
<keyword evidence="1" id="KW-1133">Transmembrane helix</keyword>
<feature type="transmembrane region" description="Helical" evidence="1">
    <location>
        <begin position="112"/>
        <end position="134"/>
    </location>
</feature>
<dbReference type="RefSeq" id="WP_114593629.1">
    <property type="nucleotide sequence ID" value="NZ_CAXIBR010000017.1"/>
</dbReference>
<proteinExistence type="predicted"/>
<accession>A0A346Y4Q7</accession>
<keyword evidence="1" id="KW-0472">Membrane</keyword>
<gene>
    <name evidence="3" type="ORF">DVS28_a4793</name>
</gene>
<dbReference type="EMBL" id="CP031165">
    <property type="protein sequence ID" value="AXV09454.1"/>
    <property type="molecule type" value="Genomic_DNA"/>
</dbReference>
<feature type="transmembrane region" description="Helical" evidence="1">
    <location>
        <begin position="46"/>
        <end position="67"/>
    </location>
</feature>
<protein>
    <submittedName>
        <fullName evidence="3">Integral membrane protein</fullName>
    </submittedName>
</protein>
<dbReference type="AlphaFoldDB" id="A0A346Y4Q7"/>
<keyword evidence="4" id="KW-1185">Reference proteome</keyword>
<dbReference type="OrthoDB" id="345402at2"/>
<keyword evidence="1" id="KW-0812">Transmembrane</keyword>
<feature type="transmembrane region" description="Helical" evidence="1">
    <location>
        <begin position="87"/>
        <end position="106"/>
    </location>
</feature>
<dbReference type="InterPro" id="IPR025508">
    <property type="entry name" value="DUF4395"/>
</dbReference>
<feature type="domain" description="DUF4395" evidence="2">
    <location>
        <begin position="12"/>
        <end position="142"/>
    </location>
</feature>